<dbReference type="GO" id="GO:0004866">
    <property type="term" value="F:endopeptidase inhibitor activity"/>
    <property type="evidence" value="ECO:0007669"/>
    <property type="project" value="InterPro"/>
</dbReference>
<dbReference type="EMBL" id="JACEON010000010">
    <property type="protein sequence ID" value="MBA4612390.1"/>
    <property type="molecule type" value="Genomic_DNA"/>
</dbReference>
<sequence length="186" mass="19460">MANSDDFWWRAAMKARAPFDRKPGRQAPMCRQIAGRARSEIMGKQFNQIGVLVSWALFALLFFGTGITGAEPLARTVSGNWQLVDEVSGANCTLVLGARPAAAGPAGVFSARADDCRVLFSGAAAVAGWTAMREGGLALVDDTGAMLAAFDVGESEGLVSVEPSGVFLTLIPETTVAVSALIPTVR</sequence>
<dbReference type="InterPro" id="IPR016085">
    <property type="entry name" value="Protease_inh_B-barrel_dom"/>
</dbReference>
<evidence type="ECO:0000256" key="1">
    <source>
        <dbReference type="ARBA" id="ARBA00022729"/>
    </source>
</evidence>
<keyword evidence="1" id="KW-0732">Signal</keyword>
<evidence type="ECO:0000313" key="5">
    <source>
        <dbReference type="Proteomes" id="UP000559404"/>
    </source>
</evidence>
<keyword evidence="5" id="KW-1185">Reference proteome</keyword>
<dbReference type="Gene3D" id="2.40.128.10">
    <property type="match status" value="1"/>
</dbReference>
<keyword evidence="2" id="KW-1133">Transmembrane helix</keyword>
<keyword evidence="2" id="KW-0472">Membrane</keyword>
<accession>A0A838Y094</accession>
<reference evidence="4 5" key="2">
    <citation type="submission" date="2020-08" db="EMBL/GenBank/DDBJ databases">
        <title>Stappia taiwanensis sp. nov., isolated from a coastal thermal spring.</title>
        <authorList>
            <person name="Kampfer P."/>
        </authorList>
    </citation>
    <scope>NUCLEOTIDE SEQUENCE [LARGE SCALE GENOMIC DNA]</scope>
    <source>
        <strain evidence="4 5">DSM 23284</strain>
    </source>
</reference>
<protein>
    <submittedName>
        <fullName evidence="4">AprI/Inh family metalloprotease inhibitor</fullName>
    </submittedName>
</protein>
<name>A0A838Y094_9HYPH</name>
<feature type="domain" description="Alkaline proteinase inhibitor/ Outer membrane lipoprotein Omp19" evidence="3">
    <location>
        <begin position="74"/>
        <end position="166"/>
    </location>
</feature>
<dbReference type="SUPFAM" id="SSF50882">
    <property type="entry name" value="beta-Barrel protease inhibitors"/>
    <property type="match status" value="1"/>
</dbReference>
<evidence type="ECO:0000256" key="2">
    <source>
        <dbReference type="SAM" id="Phobius"/>
    </source>
</evidence>
<evidence type="ECO:0000259" key="3">
    <source>
        <dbReference type="Pfam" id="PF02974"/>
    </source>
</evidence>
<dbReference type="AlphaFoldDB" id="A0A838Y094"/>
<evidence type="ECO:0000313" key="4">
    <source>
        <dbReference type="EMBL" id="MBA4612390.1"/>
    </source>
</evidence>
<keyword evidence="2" id="KW-0812">Transmembrane</keyword>
<organism evidence="4 5">
    <name type="scientific">Stappia taiwanensis</name>
    <dbReference type="NCBI Taxonomy" id="992267"/>
    <lineage>
        <taxon>Bacteria</taxon>
        <taxon>Pseudomonadati</taxon>
        <taxon>Pseudomonadota</taxon>
        <taxon>Alphaproteobacteria</taxon>
        <taxon>Hyphomicrobiales</taxon>
        <taxon>Stappiaceae</taxon>
        <taxon>Stappia</taxon>
    </lineage>
</organism>
<feature type="transmembrane region" description="Helical" evidence="2">
    <location>
        <begin position="46"/>
        <end position="67"/>
    </location>
</feature>
<gene>
    <name evidence="4" type="ORF">H1W37_12050</name>
</gene>
<proteinExistence type="predicted"/>
<dbReference type="RefSeq" id="WP_181760582.1">
    <property type="nucleotide sequence ID" value="NZ_BMCR01000009.1"/>
</dbReference>
<dbReference type="Proteomes" id="UP000559404">
    <property type="component" value="Unassembled WGS sequence"/>
</dbReference>
<dbReference type="InterPro" id="IPR021140">
    <property type="entry name" value="Inh/Omp19"/>
</dbReference>
<dbReference type="Pfam" id="PF02974">
    <property type="entry name" value="Inh"/>
    <property type="match status" value="1"/>
</dbReference>
<comment type="caution">
    <text evidence="4">The sequence shown here is derived from an EMBL/GenBank/DDBJ whole genome shotgun (WGS) entry which is preliminary data.</text>
</comment>
<reference evidence="4 5" key="1">
    <citation type="submission" date="2020-07" db="EMBL/GenBank/DDBJ databases">
        <authorList>
            <person name="Li M."/>
        </authorList>
    </citation>
    <scope>NUCLEOTIDE SEQUENCE [LARGE SCALE GENOMIC DNA]</scope>
    <source>
        <strain evidence="4 5">DSM 23284</strain>
    </source>
</reference>